<dbReference type="EMBL" id="GDRN01052781">
    <property type="protein sequence ID" value="JAI66247.1"/>
    <property type="molecule type" value="Transcribed_RNA"/>
</dbReference>
<evidence type="ECO:0000259" key="5">
    <source>
        <dbReference type="SMART" id="SM00128"/>
    </source>
</evidence>
<organism evidence="6">
    <name type="scientific">Scylla olivacea</name>
    <name type="common">Orange mud crab</name>
    <name type="synonym">Cancer olivacea</name>
    <dbReference type="NCBI Taxonomy" id="85551"/>
    <lineage>
        <taxon>Eukaryota</taxon>
        <taxon>Metazoa</taxon>
        <taxon>Ecdysozoa</taxon>
        <taxon>Arthropoda</taxon>
        <taxon>Crustacea</taxon>
        <taxon>Multicrustacea</taxon>
        <taxon>Malacostraca</taxon>
        <taxon>Eumalacostraca</taxon>
        <taxon>Eucarida</taxon>
        <taxon>Decapoda</taxon>
        <taxon>Pleocyemata</taxon>
        <taxon>Brachyura</taxon>
        <taxon>Eubrachyura</taxon>
        <taxon>Portunoidea</taxon>
        <taxon>Portunidae</taxon>
        <taxon>Portuninae</taxon>
        <taxon>Scylla</taxon>
    </lineage>
</organism>
<evidence type="ECO:0000256" key="3">
    <source>
        <dbReference type="ARBA" id="ARBA00023599"/>
    </source>
</evidence>
<dbReference type="InterPro" id="IPR000300">
    <property type="entry name" value="IPPc"/>
</dbReference>
<proteinExistence type="inferred from homology"/>
<comment type="similarity">
    <text evidence="3">Belongs to the inositol 1,4,5-trisphosphate 5-phosphatase type I family.</text>
</comment>
<feature type="domain" description="Inositol polyphosphate-related phosphatase" evidence="5">
    <location>
        <begin position="5"/>
        <end position="393"/>
    </location>
</feature>
<feature type="compositionally biased region" description="Polar residues" evidence="4">
    <location>
        <begin position="646"/>
        <end position="659"/>
    </location>
</feature>
<dbReference type="Gene3D" id="3.60.10.10">
    <property type="entry name" value="Endonuclease/exonuclease/phosphatase"/>
    <property type="match status" value="1"/>
</dbReference>
<name>A0A0P4WC61_SCYOL</name>
<dbReference type="SUPFAM" id="SSF56219">
    <property type="entry name" value="DNase I-like"/>
    <property type="match status" value="1"/>
</dbReference>
<dbReference type="GO" id="GO:0046856">
    <property type="term" value="P:phosphatidylinositol dephosphorylation"/>
    <property type="evidence" value="ECO:0007669"/>
    <property type="project" value="InterPro"/>
</dbReference>
<feature type="region of interest" description="Disordered" evidence="4">
    <location>
        <begin position="778"/>
        <end position="824"/>
    </location>
</feature>
<dbReference type="AlphaFoldDB" id="A0A0P4WC61"/>
<evidence type="ECO:0000256" key="4">
    <source>
        <dbReference type="SAM" id="MobiDB-lite"/>
    </source>
</evidence>
<reference evidence="6" key="1">
    <citation type="submission" date="2015-09" db="EMBL/GenBank/DDBJ databases">
        <title>Scylla olivacea transcriptome.</title>
        <authorList>
            <person name="Ikhwanuddin M."/>
        </authorList>
    </citation>
    <scope>NUCLEOTIDE SEQUENCE</scope>
</reference>
<feature type="compositionally biased region" description="Basic and acidic residues" evidence="4">
    <location>
        <begin position="660"/>
        <end position="674"/>
    </location>
</feature>
<keyword evidence="2" id="KW-0378">Hydrolase</keyword>
<evidence type="ECO:0000256" key="1">
    <source>
        <dbReference type="ARBA" id="ARBA00012997"/>
    </source>
</evidence>
<dbReference type="GO" id="GO:0004445">
    <property type="term" value="F:inositol-polyphosphate 5-phosphatase activity"/>
    <property type="evidence" value="ECO:0007669"/>
    <property type="project" value="UniProtKB-EC"/>
</dbReference>
<dbReference type="EC" id="3.1.3.56" evidence="1"/>
<dbReference type="PANTHER" id="PTHR12997">
    <property type="entry name" value="TYPE I INOSITOL-1,4,5-TRISPHOSPHATE 5-PHOSPHATASE"/>
    <property type="match status" value="1"/>
</dbReference>
<evidence type="ECO:0000313" key="6">
    <source>
        <dbReference type="EMBL" id="JAI66247.1"/>
    </source>
</evidence>
<accession>A0A0P4WC61</accession>
<dbReference type="PANTHER" id="PTHR12997:SF2">
    <property type="entry name" value="INOSITOL POLYPHOSPHATE-5-PHOSPHATASE A"/>
    <property type="match status" value="1"/>
</dbReference>
<feature type="region of interest" description="Disordered" evidence="4">
    <location>
        <begin position="635"/>
        <end position="723"/>
    </location>
</feature>
<dbReference type="InterPro" id="IPR039737">
    <property type="entry name" value="INPP5A"/>
</dbReference>
<dbReference type="Pfam" id="PF22669">
    <property type="entry name" value="Exo_endo_phos2"/>
    <property type="match status" value="1"/>
</dbReference>
<dbReference type="SMART" id="SM00128">
    <property type="entry name" value="IPPc"/>
    <property type="match status" value="1"/>
</dbReference>
<feature type="compositionally biased region" description="Polar residues" evidence="4">
    <location>
        <begin position="790"/>
        <end position="809"/>
    </location>
</feature>
<feature type="compositionally biased region" description="Basic and acidic residues" evidence="4">
    <location>
        <begin position="702"/>
        <end position="723"/>
    </location>
</feature>
<evidence type="ECO:0000256" key="2">
    <source>
        <dbReference type="ARBA" id="ARBA00022801"/>
    </source>
</evidence>
<dbReference type="InterPro" id="IPR036691">
    <property type="entry name" value="Endo/exonu/phosph_ase_sf"/>
</dbReference>
<protein>
    <recommendedName>
        <fullName evidence="1">inositol-polyphosphate 5-phosphatase</fullName>
        <ecNumber evidence="1">3.1.3.56</ecNumber>
    </recommendedName>
</protein>
<sequence length="824" mass="91976">MAGGSNTRLLLVTANIASCFEQPDTMLKPWITEFLKTVEEHEPHFIALHCQEVGGKNYEESMQHVEHFIRSLMNRGTMLPFDKIRVYLDEEYESAEKFTALGNLYFIHQSIQDVQLWDFEEKKFKDCLDRREYSGNIEDVTTKEKSKFPQEFFPECKWSRKGFMRTRWCLNGTKFDLVNIHLFHDASNFVAMEGFPSVYSRNRKRALEHTLDRFHNDNYEKVPIFLFGDFNFRLNTQAVVKKISEGCTLVDAELPDTNEKAQNFQDDKGQVRLTVSKKTFKHQDHQNVFLKDNGNWLREFDQEVAQFGDRLAEFPITFPPSYPFEEGAEGEGSHYMQTRCPSWCDRVVLDKAAKKLVDSSGSKVKYNLIGLTTTMGDHKPVGLCVEVPIGAGTVQCCSPQAPCRNFVHDPAAQCFVQSGWCLCQSYPPCPRPIVASVCSNNPLLTPLPGQVLPVTLASACLNPVKVDMSFTQDNVNTPEQCLVPQCVCSAGVSEEKLSHQCHCQFRTTDPQVIPEAGVKSGDLMRNLLLLGAGCDTRAGLENTEQLLKRVNSAPNTSVVPPRPYHHIPLASSHSLDTGRCLHLTYAPNAKLRLRSSSSRFLSHHSSSTEEWFEEVFISQDPNKCEDKSCDTLVAATSPELKESNKDTIPSPITSPNSVNTDRKSSPMSGEHQEDVTLWDPVNQVRKESIGDSLGAESLGECSEQREESLSTKELSVDHEHSSTEQHSLNNLLLADSCDQLSAKNLSQSGSSLSAHYSEDSVSTAGRLLKDGETVSQAPTFDIADVDPSDVSASKQHAISQKPSSKSSTDMSEHPQPGHCCCVLS</sequence>